<dbReference type="EMBL" id="ML119127">
    <property type="protein sequence ID" value="RPB12758.1"/>
    <property type="molecule type" value="Genomic_DNA"/>
</dbReference>
<dbReference type="AlphaFoldDB" id="A0A3N4KTD9"/>
<dbReference type="InParanoid" id="A0A3N4KTD9"/>
<sequence length="73" mass="7822">MPLGLFQVFLAKHTRTGAPPTTITVHHPSPPLLRAEKIPNVFCCARINDCPSQHVAPSPVFDGGNCFGVVEVS</sequence>
<evidence type="ECO:0000313" key="2">
    <source>
        <dbReference type="Proteomes" id="UP000277580"/>
    </source>
</evidence>
<protein>
    <submittedName>
        <fullName evidence="1">Uncharacterized protein</fullName>
    </submittedName>
</protein>
<proteinExistence type="predicted"/>
<reference evidence="1 2" key="1">
    <citation type="journal article" date="2018" name="Nat. Ecol. Evol.">
        <title>Pezizomycetes genomes reveal the molecular basis of ectomycorrhizal truffle lifestyle.</title>
        <authorList>
            <person name="Murat C."/>
            <person name="Payen T."/>
            <person name="Noel B."/>
            <person name="Kuo A."/>
            <person name="Morin E."/>
            <person name="Chen J."/>
            <person name="Kohler A."/>
            <person name="Krizsan K."/>
            <person name="Balestrini R."/>
            <person name="Da Silva C."/>
            <person name="Montanini B."/>
            <person name="Hainaut M."/>
            <person name="Levati E."/>
            <person name="Barry K.W."/>
            <person name="Belfiori B."/>
            <person name="Cichocki N."/>
            <person name="Clum A."/>
            <person name="Dockter R.B."/>
            <person name="Fauchery L."/>
            <person name="Guy J."/>
            <person name="Iotti M."/>
            <person name="Le Tacon F."/>
            <person name="Lindquist E.A."/>
            <person name="Lipzen A."/>
            <person name="Malagnac F."/>
            <person name="Mello A."/>
            <person name="Molinier V."/>
            <person name="Miyauchi S."/>
            <person name="Poulain J."/>
            <person name="Riccioni C."/>
            <person name="Rubini A."/>
            <person name="Sitrit Y."/>
            <person name="Splivallo R."/>
            <person name="Traeger S."/>
            <person name="Wang M."/>
            <person name="Zifcakova L."/>
            <person name="Wipf D."/>
            <person name="Zambonelli A."/>
            <person name="Paolocci F."/>
            <person name="Nowrousian M."/>
            <person name="Ottonello S."/>
            <person name="Baldrian P."/>
            <person name="Spatafora J.W."/>
            <person name="Henrissat B."/>
            <person name="Nagy L.G."/>
            <person name="Aury J.M."/>
            <person name="Wincker P."/>
            <person name="Grigoriev I.V."/>
            <person name="Bonfante P."/>
            <person name="Martin F.M."/>
        </authorList>
    </citation>
    <scope>NUCLEOTIDE SEQUENCE [LARGE SCALE GENOMIC DNA]</scope>
    <source>
        <strain evidence="1 2">CCBAS932</strain>
    </source>
</reference>
<gene>
    <name evidence="1" type="ORF">P167DRAFT_535754</name>
</gene>
<keyword evidence="2" id="KW-1185">Reference proteome</keyword>
<evidence type="ECO:0000313" key="1">
    <source>
        <dbReference type="EMBL" id="RPB12758.1"/>
    </source>
</evidence>
<name>A0A3N4KTD9_9PEZI</name>
<organism evidence="1 2">
    <name type="scientific">Morchella conica CCBAS932</name>
    <dbReference type="NCBI Taxonomy" id="1392247"/>
    <lineage>
        <taxon>Eukaryota</taxon>
        <taxon>Fungi</taxon>
        <taxon>Dikarya</taxon>
        <taxon>Ascomycota</taxon>
        <taxon>Pezizomycotina</taxon>
        <taxon>Pezizomycetes</taxon>
        <taxon>Pezizales</taxon>
        <taxon>Morchellaceae</taxon>
        <taxon>Morchella</taxon>
    </lineage>
</organism>
<dbReference type="Proteomes" id="UP000277580">
    <property type="component" value="Unassembled WGS sequence"/>
</dbReference>
<accession>A0A3N4KTD9</accession>